<dbReference type="InterPro" id="IPR029063">
    <property type="entry name" value="SAM-dependent_MTases_sf"/>
</dbReference>
<organism evidence="3 4">
    <name type="scientific">Sphaerisporangium corydalis</name>
    <dbReference type="NCBI Taxonomy" id="1441875"/>
    <lineage>
        <taxon>Bacteria</taxon>
        <taxon>Bacillati</taxon>
        <taxon>Actinomycetota</taxon>
        <taxon>Actinomycetes</taxon>
        <taxon>Streptosporangiales</taxon>
        <taxon>Streptosporangiaceae</taxon>
        <taxon>Sphaerisporangium</taxon>
    </lineage>
</organism>
<feature type="domain" description="Methyltransferase type 11" evidence="2">
    <location>
        <begin position="62"/>
        <end position="158"/>
    </location>
</feature>
<evidence type="ECO:0000313" key="4">
    <source>
        <dbReference type="Proteomes" id="UP001595891"/>
    </source>
</evidence>
<dbReference type="CDD" id="cd02440">
    <property type="entry name" value="AdoMet_MTases"/>
    <property type="match status" value="1"/>
</dbReference>
<protein>
    <submittedName>
        <fullName evidence="3">Class I SAM-dependent methyltransferase</fullName>
        <ecNumber evidence="3">2.1.1.-</ecNumber>
    </submittedName>
</protein>
<dbReference type="GO" id="GO:0008168">
    <property type="term" value="F:methyltransferase activity"/>
    <property type="evidence" value="ECO:0007669"/>
    <property type="project" value="UniProtKB-KW"/>
</dbReference>
<dbReference type="EMBL" id="JBHSFN010000002">
    <property type="protein sequence ID" value="MFC4585490.1"/>
    <property type="molecule type" value="Genomic_DNA"/>
</dbReference>
<reference evidence="4" key="1">
    <citation type="journal article" date="2019" name="Int. J. Syst. Evol. Microbiol.">
        <title>The Global Catalogue of Microorganisms (GCM) 10K type strain sequencing project: providing services to taxonomists for standard genome sequencing and annotation.</title>
        <authorList>
            <consortium name="The Broad Institute Genomics Platform"/>
            <consortium name="The Broad Institute Genome Sequencing Center for Infectious Disease"/>
            <person name="Wu L."/>
            <person name="Ma J."/>
        </authorList>
    </citation>
    <scope>NUCLEOTIDE SEQUENCE [LARGE SCALE GENOMIC DNA]</scope>
    <source>
        <strain evidence="4">CCUG 49560</strain>
    </source>
</reference>
<feature type="region of interest" description="Disordered" evidence="1">
    <location>
        <begin position="1"/>
        <end position="20"/>
    </location>
</feature>
<gene>
    <name evidence="3" type="ORF">ACFO8L_05380</name>
</gene>
<dbReference type="SUPFAM" id="SSF53335">
    <property type="entry name" value="S-adenosyl-L-methionine-dependent methyltransferases"/>
    <property type="match status" value="1"/>
</dbReference>
<accession>A0ABV9E9A3</accession>
<keyword evidence="3" id="KW-0808">Transferase</keyword>
<dbReference type="Gene3D" id="3.40.50.150">
    <property type="entry name" value="Vaccinia Virus protein VP39"/>
    <property type="match status" value="1"/>
</dbReference>
<evidence type="ECO:0000256" key="1">
    <source>
        <dbReference type="SAM" id="MobiDB-lite"/>
    </source>
</evidence>
<dbReference type="InterPro" id="IPR013216">
    <property type="entry name" value="Methyltransf_11"/>
</dbReference>
<dbReference type="Proteomes" id="UP001595891">
    <property type="component" value="Unassembled WGS sequence"/>
</dbReference>
<proteinExistence type="predicted"/>
<evidence type="ECO:0000259" key="2">
    <source>
        <dbReference type="Pfam" id="PF08241"/>
    </source>
</evidence>
<keyword evidence="4" id="KW-1185">Reference proteome</keyword>
<dbReference type="InterPro" id="IPR050508">
    <property type="entry name" value="Methyltransf_Superfamily"/>
</dbReference>
<dbReference type="EC" id="2.1.1.-" evidence="3"/>
<name>A0ABV9E9A3_9ACTN</name>
<evidence type="ECO:0000313" key="3">
    <source>
        <dbReference type="EMBL" id="MFC4585490.1"/>
    </source>
</evidence>
<dbReference type="PANTHER" id="PTHR42912">
    <property type="entry name" value="METHYLTRANSFERASE"/>
    <property type="match status" value="1"/>
</dbReference>
<comment type="caution">
    <text evidence="3">The sequence shown here is derived from an EMBL/GenBank/DDBJ whole genome shotgun (WGS) entry which is preliminary data.</text>
</comment>
<dbReference type="RefSeq" id="WP_262843073.1">
    <property type="nucleotide sequence ID" value="NZ_JANZYP010000015.1"/>
</dbReference>
<dbReference type="GO" id="GO:0032259">
    <property type="term" value="P:methylation"/>
    <property type="evidence" value="ECO:0007669"/>
    <property type="project" value="UniProtKB-KW"/>
</dbReference>
<dbReference type="Pfam" id="PF08241">
    <property type="entry name" value="Methyltransf_11"/>
    <property type="match status" value="1"/>
</dbReference>
<keyword evidence="3" id="KW-0489">Methyltransferase</keyword>
<sequence length="234" mass="25314">MKNTRDGSRKSANGLERSQAPMMEGRMARWYARQRASASQMEATRASAARLTDGLPAGAAVLEVAPGPGYHAIEMARPGRVRVTGLDISRTFVELASENARQAGVEVSFTLGEAAHLPFESGSFDLVVCQAAFKNFGRPREALNEMHRVLRDGGTAVIDDMSGEASDAAIDREVRGMGLSRLNSVMTKLPLIWLRRRAFTPAQFELLVAGTAFGTCEITTDGIGLEARMTKRPS</sequence>